<gene>
    <name evidence="1" type="ORF">PV327_009711</name>
</gene>
<feature type="non-terminal residue" evidence="1">
    <location>
        <position position="63"/>
    </location>
</feature>
<comment type="caution">
    <text evidence="1">The sequence shown here is derived from an EMBL/GenBank/DDBJ whole genome shotgun (WGS) entry which is preliminary data.</text>
</comment>
<accession>A0AA39CB16</accession>
<reference evidence="1" key="2">
    <citation type="submission" date="2023-03" db="EMBL/GenBank/DDBJ databases">
        <authorList>
            <person name="Inwood S.N."/>
            <person name="Skelly J.G."/>
            <person name="Guhlin J."/>
            <person name="Harrop T.W.R."/>
            <person name="Goldson S.G."/>
            <person name="Dearden P.K."/>
        </authorList>
    </citation>
    <scope>NUCLEOTIDE SEQUENCE</scope>
    <source>
        <strain evidence="1">Lincoln</strain>
        <tissue evidence="1">Whole body</tissue>
    </source>
</reference>
<evidence type="ECO:0000313" key="2">
    <source>
        <dbReference type="Proteomes" id="UP001168972"/>
    </source>
</evidence>
<dbReference type="EMBL" id="JAQQBR010001835">
    <property type="protein sequence ID" value="KAK0161216.1"/>
    <property type="molecule type" value="Genomic_DNA"/>
</dbReference>
<sequence length="63" mass="7272">MKANKKFYSSSLRLIESPMFRYGTLAARLYQDPLARALPPPPPPPHYYQHHHGVNNLLRIADD</sequence>
<name>A0AA39CB16_MICHY</name>
<protein>
    <submittedName>
        <fullName evidence="1">Uncharacterized protein</fullName>
    </submittedName>
</protein>
<dbReference type="AlphaFoldDB" id="A0AA39CB16"/>
<evidence type="ECO:0000313" key="1">
    <source>
        <dbReference type="EMBL" id="KAK0161216.1"/>
    </source>
</evidence>
<organism evidence="1 2">
    <name type="scientific">Microctonus hyperodae</name>
    <name type="common">Parasitoid wasp</name>
    <dbReference type="NCBI Taxonomy" id="165561"/>
    <lineage>
        <taxon>Eukaryota</taxon>
        <taxon>Metazoa</taxon>
        <taxon>Ecdysozoa</taxon>
        <taxon>Arthropoda</taxon>
        <taxon>Hexapoda</taxon>
        <taxon>Insecta</taxon>
        <taxon>Pterygota</taxon>
        <taxon>Neoptera</taxon>
        <taxon>Endopterygota</taxon>
        <taxon>Hymenoptera</taxon>
        <taxon>Apocrita</taxon>
        <taxon>Ichneumonoidea</taxon>
        <taxon>Braconidae</taxon>
        <taxon>Euphorinae</taxon>
        <taxon>Microctonus</taxon>
    </lineage>
</organism>
<reference evidence="1" key="1">
    <citation type="journal article" date="2023" name="bioRxiv">
        <title>Scaffold-level genome assemblies of two parasitoid biocontrol wasps reveal the parthenogenesis mechanism and an associated novel virus.</title>
        <authorList>
            <person name="Inwood S."/>
            <person name="Skelly J."/>
            <person name="Guhlin J."/>
            <person name="Harrop T."/>
            <person name="Goldson S."/>
            <person name="Dearden P."/>
        </authorList>
    </citation>
    <scope>NUCLEOTIDE SEQUENCE</scope>
    <source>
        <strain evidence="1">Lincoln</strain>
        <tissue evidence="1">Whole body</tissue>
    </source>
</reference>
<dbReference type="Proteomes" id="UP001168972">
    <property type="component" value="Unassembled WGS sequence"/>
</dbReference>
<keyword evidence="2" id="KW-1185">Reference proteome</keyword>
<proteinExistence type="predicted"/>